<feature type="domain" description="Major facilitator superfamily (MFS) profile" evidence="12">
    <location>
        <begin position="110"/>
        <end position="558"/>
    </location>
</feature>
<dbReference type="InterPro" id="IPR005829">
    <property type="entry name" value="Sugar_transporter_CS"/>
</dbReference>
<evidence type="ECO:0000256" key="6">
    <source>
        <dbReference type="ARBA" id="ARBA00022989"/>
    </source>
</evidence>
<keyword evidence="7 11" id="KW-0472">Membrane</keyword>
<dbReference type="PROSITE" id="PS00217">
    <property type="entry name" value="SUGAR_TRANSPORT_2"/>
    <property type="match status" value="1"/>
</dbReference>
<accession>A0A1G4JZS9</accession>
<protein>
    <submittedName>
        <fullName evidence="13">LAMI_0F07624g1_1</fullName>
    </submittedName>
</protein>
<organism evidence="13 14">
    <name type="scientific">Lachancea mirantina</name>
    <dbReference type="NCBI Taxonomy" id="1230905"/>
    <lineage>
        <taxon>Eukaryota</taxon>
        <taxon>Fungi</taxon>
        <taxon>Dikarya</taxon>
        <taxon>Ascomycota</taxon>
        <taxon>Saccharomycotina</taxon>
        <taxon>Saccharomycetes</taxon>
        <taxon>Saccharomycetales</taxon>
        <taxon>Saccharomycetaceae</taxon>
        <taxon>Lachancea</taxon>
    </lineage>
</organism>
<dbReference type="Gene3D" id="1.20.1250.20">
    <property type="entry name" value="MFS general substrate transporter like domains"/>
    <property type="match status" value="1"/>
</dbReference>
<feature type="transmembrane region" description="Helical" evidence="11">
    <location>
        <begin position="462"/>
        <end position="489"/>
    </location>
</feature>
<feature type="transmembrane region" description="Helical" evidence="11">
    <location>
        <begin position="434"/>
        <end position="456"/>
    </location>
</feature>
<evidence type="ECO:0000256" key="11">
    <source>
        <dbReference type="SAM" id="Phobius"/>
    </source>
</evidence>
<comment type="similarity">
    <text evidence="2 9">Belongs to the major facilitator superfamily. Sugar transporter (TC 2.A.1.1) family.</text>
</comment>
<dbReference type="SUPFAM" id="SSF103473">
    <property type="entry name" value="MFS general substrate transporter"/>
    <property type="match status" value="1"/>
</dbReference>
<feature type="transmembrane region" description="Helical" evidence="11">
    <location>
        <begin position="240"/>
        <end position="261"/>
    </location>
</feature>
<name>A0A1G4JZS9_9SACH</name>
<dbReference type="OrthoDB" id="6612291at2759"/>
<keyword evidence="4" id="KW-0762">Sugar transport</keyword>
<dbReference type="FunFam" id="1.20.1250.20:FF:000254">
    <property type="entry name" value="MAL31p Maltose permease"/>
    <property type="match status" value="1"/>
</dbReference>
<keyword evidence="5 11" id="KW-0812">Transmembrane</keyword>
<evidence type="ECO:0000256" key="2">
    <source>
        <dbReference type="ARBA" id="ARBA00010992"/>
    </source>
</evidence>
<dbReference type="InterPro" id="IPR005828">
    <property type="entry name" value="MFS_sugar_transport-like"/>
</dbReference>
<dbReference type="AlphaFoldDB" id="A0A1G4JZS9"/>
<evidence type="ECO:0000256" key="1">
    <source>
        <dbReference type="ARBA" id="ARBA00004141"/>
    </source>
</evidence>
<dbReference type="Pfam" id="PF00083">
    <property type="entry name" value="Sugar_tr"/>
    <property type="match status" value="1"/>
</dbReference>
<evidence type="ECO:0000256" key="7">
    <source>
        <dbReference type="ARBA" id="ARBA00023136"/>
    </source>
</evidence>
<feature type="transmembrane region" description="Helical" evidence="11">
    <location>
        <begin position="407"/>
        <end position="427"/>
    </location>
</feature>
<dbReference type="PROSITE" id="PS50850">
    <property type="entry name" value="MFS"/>
    <property type="match status" value="1"/>
</dbReference>
<feature type="compositionally biased region" description="Basic and acidic residues" evidence="10">
    <location>
        <begin position="1"/>
        <end position="12"/>
    </location>
</feature>
<feature type="transmembrane region" description="Helical" evidence="11">
    <location>
        <begin position="373"/>
        <end position="395"/>
    </location>
</feature>
<evidence type="ECO:0000313" key="14">
    <source>
        <dbReference type="Proteomes" id="UP000191024"/>
    </source>
</evidence>
<dbReference type="PANTHER" id="PTHR48022">
    <property type="entry name" value="PLASTIDIC GLUCOSE TRANSPORTER 4"/>
    <property type="match status" value="1"/>
</dbReference>
<dbReference type="InterPro" id="IPR036259">
    <property type="entry name" value="MFS_trans_sf"/>
</dbReference>
<evidence type="ECO:0000259" key="12">
    <source>
        <dbReference type="PROSITE" id="PS50850"/>
    </source>
</evidence>
<feature type="transmembrane region" description="Helical" evidence="11">
    <location>
        <begin position="501"/>
        <end position="519"/>
    </location>
</feature>
<keyword evidence="14" id="KW-1185">Reference proteome</keyword>
<reference evidence="14" key="1">
    <citation type="submission" date="2016-03" db="EMBL/GenBank/DDBJ databases">
        <authorList>
            <person name="Devillers H."/>
        </authorList>
    </citation>
    <scope>NUCLEOTIDE SEQUENCE [LARGE SCALE GENOMIC DNA]</scope>
</reference>
<dbReference type="InterPro" id="IPR050360">
    <property type="entry name" value="MFS_Sugar_Transporters"/>
</dbReference>
<evidence type="ECO:0000256" key="3">
    <source>
        <dbReference type="ARBA" id="ARBA00022448"/>
    </source>
</evidence>
<dbReference type="GO" id="GO:0005351">
    <property type="term" value="F:carbohydrate:proton symporter activity"/>
    <property type="evidence" value="ECO:0007669"/>
    <property type="project" value="TreeGrafter"/>
</dbReference>
<feature type="transmembrane region" description="Helical" evidence="11">
    <location>
        <begin position="281"/>
        <end position="300"/>
    </location>
</feature>
<dbReference type="NCBIfam" id="TIGR00879">
    <property type="entry name" value="SP"/>
    <property type="match status" value="1"/>
</dbReference>
<keyword evidence="6 11" id="KW-1133">Transmembrane helix</keyword>
<evidence type="ECO:0000256" key="4">
    <source>
        <dbReference type="ARBA" id="ARBA00022597"/>
    </source>
</evidence>
<evidence type="ECO:0000313" key="13">
    <source>
        <dbReference type="EMBL" id="SCU96754.1"/>
    </source>
</evidence>
<dbReference type="InterPro" id="IPR020846">
    <property type="entry name" value="MFS_dom"/>
</dbReference>
<feature type="region of interest" description="Disordered" evidence="10">
    <location>
        <begin position="1"/>
        <end position="57"/>
    </location>
</feature>
<feature type="transmembrane region" description="Helical" evidence="11">
    <location>
        <begin position="531"/>
        <end position="552"/>
    </location>
</feature>
<proteinExistence type="inferred from homology"/>
<keyword evidence="3 9" id="KW-0813">Transport</keyword>
<sequence>MDKDNKELKEQYALHVTPATSASWSQPPDSKKRDTEHVEFVPTDADDDDGEADSSLAGLGAGQGMHGKLATDELVARFLGASEDAQASEGAEKSMSLLEGLRQYPRAALWSVVLSTALIMEGYDTALLQSLYALPAFAKRYGFFNPNSGVYEVPARWQTALSMSTNVGEVIGLQLAGIAAERIGYRWTLISSLIGVFGFIFILFFAPNCGALLAGEVLCGIPWGCFQTLTVTYATEVCPLVLRFYLTTWVNICWVLGQIMASGVLKHSQENLANSAMAYRLPFALQWIWPLPLALGIYFAPESPWWQVRKERYTAAERSLSRLISNVDGETKTHVIKAMLERMRLTTEKERKLNEGVSYWDCLKGVNGRRTRIACLTWVTQNACGSAMMGFSTYFYEKAGLSDSYAFNFTIIQYCLGLVGTLLSWVLSKRFGRYTIFAGGLALQAVLLLVIGGLGFTSSSNASWAIGTLLLVFVFAYDIGVGPVTYCIVPEIPSSQMRTKTVVLARNCYNLMGIVNYIWTPYMLNSDEWNWGAKTGLFWGAICVVMFVWAYLDLPETKGRTFGEIDELFAQKVPARRFRSTEVDPFDSERLIAQLDAGQLNRIADKDMGGLDPILEDSE</sequence>
<evidence type="ECO:0000256" key="9">
    <source>
        <dbReference type="RuleBase" id="RU003346"/>
    </source>
</evidence>
<dbReference type="InterPro" id="IPR003663">
    <property type="entry name" value="Sugar/inositol_transpt"/>
</dbReference>
<keyword evidence="8" id="KW-0462">Maltose metabolism</keyword>
<evidence type="ECO:0000256" key="10">
    <source>
        <dbReference type="SAM" id="MobiDB-lite"/>
    </source>
</evidence>
<dbReference type="EMBL" id="LT598467">
    <property type="protein sequence ID" value="SCU96754.1"/>
    <property type="molecule type" value="Genomic_DNA"/>
</dbReference>
<dbReference type="Proteomes" id="UP000191024">
    <property type="component" value="Chromosome F"/>
</dbReference>
<evidence type="ECO:0000256" key="8">
    <source>
        <dbReference type="ARBA" id="ARBA00026248"/>
    </source>
</evidence>
<dbReference type="PANTHER" id="PTHR48022:SF5">
    <property type="entry name" value="ALPHA-GLUCOSIDES PERMEASE MPH2-RELATED"/>
    <property type="match status" value="1"/>
</dbReference>
<feature type="compositionally biased region" description="Polar residues" evidence="10">
    <location>
        <begin position="18"/>
        <end position="28"/>
    </location>
</feature>
<feature type="transmembrane region" description="Helical" evidence="11">
    <location>
        <begin position="187"/>
        <end position="206"/>
    </location>
</feature>
<dbReference type="GO" id="GO:0000023">
    <property type="term" value="P:maltose metabolic process"/>
    <property type="evidence" value="ECO:0007669"/>
    <property type="project" value="UniProtKB-KW"/>
</dbReference>
<evidence type="ECO:0000256" key="5">
    <source>
        <dbReference type="ARBA" id="ARBA00022692"/>
    </source>
</evidence>
<feature type="transmembrane region" description="Helical" evidence="11">
    <location>
        <begin position="212"/>
        <end position="233"/>
    </location>
</feature>
<comment type="subcellular location">
    <subcellularLocation>
        <location evidence="1">Membrane</location>
        <topology evidence="1">Multi-pass membrane protein</topology>
    </subcellularLocation>
</comment>
<feature type="compositionally biased region" description="Basic and acidic residues" evidence="10">
    <location>
        <begin position="29"/>
        <end position="39"/>
    </location>
</feature>
<gene>
    <name evidence="13" type="ORF">LAMI_0F07624G</name>
</gene>
<dbReference type="GO" id="GO:0016020">
    <property type="term" value="C:membrane"/>
    <property type="evidence" value="ECO:0007669"/>
    <property type="project" value="UniProtKB-SubCell"/>
</dbReference>